<feature type="modified residue" description="4-aspartylphosphate" evidence="2">
    <location>
        <position position="54"/>
    </location>
</feature>
<dbReference type="InterPro" id="IPR050595">
    <property type="entry name" value="Bact_response_regulator"/>
</dbReference>
<reference evidence="5" key="1">
    <citation type="journal article" date="2019" name="Int. J. Syst. Evol. Microbiol.">
        <title>The Global Catalogue of Microorganisms (GCM) 10K type strain sequencing project: providing services to taxonomists for standard genome sequencing and annotation.</title>
        <authorList>
            <consortium name="The Broad Institute Genomics Platform"/>
            <consortium name="The Broad Institute Genome Sequencing Center for Infectious Disease"/>
            <person name="Wu L."/>
            <person name="Ma J."/>
        </authorList>
    </citation>
    <scope>NUCLEOTIDE SEQUENCE [LARGE SCALE GENOMIC DNA]</scope>
    <source>
        <strain evidence="5">CGMCC 1.15345</strain>
    </source>
</reference>
<dbReference type="Pfam" id="PF00072">
    <property type="entry name" value="Response_reg"/>
    <property type="match status" value="1"/>
</dbReference>
<organism evidence="4 5">
    <name type="scientific">Flavobacterium quisquiliarum</name>
    <dbReference type="NCBI Taxonomy" id="1834436"/>
    <lineage>
        <taxon>Bacteria</taxon>
        <taxon>Pseudomonadati</taxon>
        <taxon>Bacteroidota</taxon>
        <taxon>Flavobacteriia</taxon>
        <taxon>Flavobacteriales</taxon>
        <taxon>Flavobacteriaceae</taxon>
        <taxon>Flavobacterium</taxon>
    </lineage>
</organism>
<keyword evidence="1 2" id="KW-0597">Phosphoprotein</keyword>
<gene>
    <name evidence="4" type="ORF">ACFOY0_25115</name>
</gene>
<proteinExistence type="predicted"/>
<dbReference type="PANTHER" id="PTHR44591">
    <property type="entry name" value="STRESS RESPONSE REGULATOR PROTEIN 1"/>
    <property type="match status" value="1"/>
</dbReference>
<dbReference type="Proteomes" id="UP001595719">
    <property type="component" value="Unassembled WGS sequence"/>
</dbReference>
<dbReference type="PANTHER" id="PTHR44591:SF3">
    <property type="entry name" value="RESPONSE REGULATORY DOMAIN-CONTAINING PROTEIN"/>
    <property type="match status" value="1"/>
</dbReference>
<sequence length="144" mass="16648">MSTNKILLVDDEPNVRETIKELLVFKNYDVRTVANGQEALDMLEYWMPDLILCDMVMPVMNGTELHENIRNNKSWSIIPFIFLSAKNEIDLIQQCLLDGADGFLTKPFKINELTLIVAAGLERFEKNQNMRNNLQIVKKKDFLS</sequence>
<name>A0ABV8WE75_9FLAO</name>
<dbReference type="SMART" id="SM00448">
    <property type="entry name" value="REC"/>
    <property type="match status" value="1"/>
</dbReference>
<dbReference type="EMBL" id="JBHSCO010000009">
    <property type="protein sequence ID" value="MFC4394294.1"/>
    <property type="molecule type" value="Genomic_DNA"/>
</dbReference>
<evidence type="ECO:0000313" key="4">
    <source>
        <dbReference type="EMBL" id="MFC4394294.1"/>
    </source>
</evidence>
<evidence type="ECO:0000313" key="5">
    <source>
        <dbReference type="Proteomes" id="UP001595719"/>
    </source>
</evidence>
<keyword evidence="5" id="KW-1185">Reference proteome</keyword>
<evidence type="ECO:0000256" key="1">
    <source>
        <dbReference type="ARBA" id="ARBA00022553"/>
    </source>
</evidence>
<accession>A0ABV8WE75</accession>
<dbReference type="RefSeq" id="WP_219071453.1">
    <property type="nucleotide sequence ID" value="NZ_JBHSCO010000009.1"/>
</dbReference>
<protein>
    <submittedName>
        <fullName evidence="4">Response regulator</fullName>
    </submittedName>
</protein>
<comment type="caution">
    <text evidence="4">The sequence shown here is derived from an EMBL/GenBank/DDBJ whole genome shotgun (WGS) entry which is preliminary data.</text>
</comment>
<evidence type="ECO:0000259" key="3">
    <source>
        <dbReference type="PROSITE" id="PS50110"/>
    </source>
</evidence>
<dbReference type="PROSITE" id="PS50110">
    <property type="entry name" value="RESPONSE_REGULATORY"/>
    <property type="match status" value="1"/>
</dbReference>
<dbReference type="InterPro" id="IPR001789">
    <property type="entry name" value="Sig_transdc_resp-reg_receiver"/>
</dbReference>
<evidence type="ECO:0000256" key="2">
    <source>
        <dbReference type="PROSITE-ProRule" id="PRU00169"/>
    </source>
</evidence>
<feature type="domain" description="Response regulatory" evidence="3">
    <location>
        <begin position="5"/>
        <end position="121"/>
    </location>
</feature>
<dbReference type="CDD" id="cd00156">
    <property type="entry name" value="REC"/>
    <property type="match status" value="1"/>
</dbReference>